<accession>A0A919PTD3</accession>
<evidence type="ECO:0000256" key="8">
    <source>
        <dbReference type="ARBA" id="ARBA00023012"/>
    </source>
</evidence>
<keyword evidence="3" id="KW-0597">Phosphoprotein</keyword>
<dbReference type="InterPro" id="IPR050482">
    <property type="entry name" value="Sensor_HK_TwoCompSys"/>
</dbReference>
<keyword evidence="9" id="KW-0472">Membrane</keyword>
<feature type="transmembrane region" description="Helical" evidence="9">
    <location>
        <begin position="28"/>
        <end position="50"/>
    </location>
</feature>
<dbReference type="PANTHER" id="PTHR24421">
    <property type="entry name" value="NITRATE/NITRITE SENSOR PROTEIN NARX-RELATED"/>
    <property type="match status" value="1"/>
</dbReference>
<evidence type="ECO:0000256" key="9">
    <source>
        <dbReference type="SAM" id="Phobius"/>
    </source>
</evidence>
<dbReference type="GO" id="GO:0000155">
    <property type="term" value="F:phosphorelay sensor kinase activity"/>
    <property type="evidence" value="ECO:0007669"/>
    <property type="project" value="InterPro"/>
</dbReference>
<sequence>MIFSTGLRRLTGSHAPWSRATWRVTRHVLVGGVVGVVTGSVVVTLVVLTAVLSVTVVFALGTALTLLSCVHGFAALQRSRFAALLDEHIPAPTVPPQDSWARRLAADVSSETTWRQLSYHLFALTVGGAGAALVALAWAVGALLLAMPLLGRVGSEPAIGVVLLFAAPWLARGVAAADLVAARALLGPDVRAELALRVAAVERSRADLMAAADAERRRIERDLHDGMQQRLVSLAMNLGIARAGGDGLPEPLREAIVRAHDDAKQALTELRHIVRGLFPAVLDDRGLDAALSGIVAGSPVPTRLHADLPRRPPVAVEAVAYFVVAESLANVAKHASATRAGVDVRLVPERPELRIVITDDGVGGARPERGTGLRGLAQRVSSVDGTLTVDSPEGGPTTIVVVLPCVW</sequence>
<keyword evidence="8" id="KW-0902">Two-component regulatory system</keyword>
<dbReference type="CDD" id="cd16917">
    <property type="entry name" value="HATPase_UhpB-NarQ-NarX-like"/>
    <property type="match status" value="1"/>
</dbReference>
<gene>
    <name evidence="13" type="ORF">Dsi01nite_061360</name>
</gene>
<evidence type="ECO:0000256" key="3">
    <source>
        <dbReference type="ARBA" id="ARBA00022553"/>
    </source>
</evidence>
<keyword evidence="5" id="KW-0547">Nucleotide-binding</keyword>
<evidence type="ECO:0000256" key="2">
    <source>
        <dbReference type="ARBA" id="ARBA00012438"/>
    </source>
</evidence>
<evidence type="ECO:0000256" key="1">
    <source>
        <dbReference type="ARBA" id="ARBA00000085"/>
    </source>
</evidence>
<keyword evidence="14" id="KW-1185">Reference proteome</keyword>
<dbReference type="Pfam" id="PF02518">
    <property type="entry name" value="HATPase_c"/>
    <property type="match status" value="1"/>
</dbReference>
<dbReference type="EC" id="2.7.13.3" evidence="2"/>
<keyword evidence="6" id="KW-0418">Kinase</keyword>
<evidence type="ECO:0000259" key="12">
    <source>
        <dbReference type="Pfam" id="PF13796"/>
    </source>
</evidence>
<evidence type="ECO:0000259" key="11">
    <source>
        <dbReference type="Pfam" id="PF07730"/>
    </source>
</evidence>
<dbReference type="Gene3D" id="1.20.5.1930">
    <property type="match status" value="1"/>
</dbReference>
<dbReference type="GO" id="GO:0046983">
    <property type="term" value="F:protein dimerization activity"/>
    <property type="evidence" value="ECO:0007669"/>
    <property type="project" value="InterPro"/>
</dbReference>
<evidence type="ECO:0000256" key="4">
    <source>
        <dbReference type="ARBA" id="ARBA00022679"/>
    </source>
</evidence>
<organism evidence="13 14">
    <name type="scientific">Dactylosporangium siamense</name>
    <dbReference type="NCBI Taxonomy" id="685454"/>
    <lineage>
        <taxon>Bacteria</taxon>
        <taxon>Bacillati</taxon>
        <taxon>Actinomycetota</taxon>
        <taxon>Actinomycetes</taxon>
        <taxon>Micromonosporales</taxon>
        <taxon>Micromonosporaceae</taxon>
        <taxon>Dactylosporangium</taxon>
    </lineage>
</organism>
<keyword evidence="9" id="KW-1133">Transmembrane helix</keyword>
<evidence type="ECO:0000313" key="14">
    <source>
        <dbReference type="Proteomes" id="UP000660611"/>
    </source>
</evidence>
<dbReference type="Pfam" id="PF13796">
    <property type="entry name" value="Sensor"/>
    <property type="match status" value="1"/>
</dbReference>
<feature type="transmembrane region" description="Helical" evidence="9">
    <location>
        <begin position="121"/>
        <end position="146"/>
    </location>
</feature>
<dbReference type="InterPro" id="IPR003594">
    <property type="entry name" value="HATPase_dom"/>
</dbReference>
<comment type="caution">
    <text evidence="13">The sequence shown here is derived from an EMBL/GenBank/DDBJ whole genome shotgun (WGS) entry which is preliminary data.</text>
</comment>
<reference evidence="13" key="1">
    <citation type="submission" date="2021-01" db="EMBL/GenBank/DDBJ databases">
        <title>Whole genome shotgun sequence of Dactylosporangium siamense NBRC 106093.</title>
        <authorList>
            <person name="Komaki H."/>
            <person name="Tamura T."/>
        </authorList>
    </citation>
    <scope>NUCLEOTIDE SEQUENCE</scope>
    <source>
        <strain evidence="13">NBRC 106093</strain>
    </source>
</reference>
<keyword evidence="4" id="KW-0808">Transferase</keyword>
<dbReference type="GO" id="GO:0016020">
    <property type="term" value="C:membrane"/>
    <property type="evidence" value="ECO:0007669"/>
    <property type="project" value="InterPro"/>
</dbReference>
<dbReference type="EMBL" id="BONQ01000095">
    <property type="protein sequence ID" value="GIG48095.1"/>
    <property type="molecule type" value="Genomic_DNA"/>
</dbReference>
<proteinExistence type="predicted"/>
<keyword evidence="9" id="KW-0812">Transmembrane</keyword>
<evidence type="ECO:0000256" key="5">
    <source>
        <dbReference type="ARBA" id="ARBA00022741"/>
    </source>
</evidence>
<dbReference type="AlphaFoldDB" id="A0A919PTD3"/>
<dbReference type="Proteomes" id="UP000660611">
    <property type="component" value="Unassembled WGS sequence"/>
</dbReference>
<dbReference type="PANTHER" id="PTHR24421:SF10">
    <property type="entry name" value="NITRATE_NITRITE SENSOR PROTEIN NARQ"/>
    <property type="match status" value="1"/>
</dbReference>
<feature type="transmembrane region" description="Helical" evidence="9">
    <location>
        <begin position="56"/>
        <end position="76"/>
    </location>
</feature>
<dbReference type="InterPro" id="IPR011712">
    <property type="entry name" value="Sig_transdc_His_kin_sub3_dim/P"/>
</dbReference>
<dbReference type="SUPFAM" id="SSF55874">
    <property type="entry name" value="ATPase domain of HSP90 chaperone/DNA topoisomerase II/histidine kinase"/>
    <property type="match status" value="1"/>
</dbReference>
<evidence type="ECO:0000313" key="13">
    <source>
        <dbReference type="EMBL" id="GIG48095.1"/>
    </source>
</evidence>
<dbReference type="Pfam" id="PF07730">
    <property type="entry name" value="HisKA_3"/>
    <property type="match status" value="1"/>
</dbReference>
<evidence type="ECO:0000256" key="7">
    <source>
        <dbReference type="ARBA" id="ARBA00022840"/>
    </source>
</evidence>
<feature type="domain" description="Signal transduction histidine kinase subgroup 3 dimerisation and phosphoacceptor" evidence="11">
    <location>
        <begin position="215"/>
        <end position="281"/>
    </location>
</feature>
<keyword evidence="7" id="KW-0067">ATP-binding</keyword>
<feature type="domain" description="Putative sensor" evidence="12">
    <location>
        <begin position="27"/>
        <end position="186"/>
    </location>
</feature>
<evidence type="ECO:0000259" key="10">
    <source>
        <dbReference type="Pfam" id="PF02518"/>
    </source>
</evidence>
<dbReference type="GO" id="GO:0005524">
    <property type="term" value="F:ATP binding"/>
    <property type="evidence" value="ECO:0007669"/>
    <property type="project" value="UniProtKB-KW"/>
</dbReference>
<dbReference type="InterPro" id="IPR036890">
    <property type="entry name" value="HATPase_C_sf"/>
</dbReference>
<comment type="catalytic activity">
    <reaction evidence="1">
        <text>ATP + protein L-histidine = ADP + protein N-phospho-L-histidine.</text>
        <dbReference type="EC" id="2.7.13.3"/>
    </reaction>
</comment>
<feature type="domain" description="Histidine kinase/HSP90-like ATPase" evidence="10">
    <location>
        <begin position="321"/>
        <end position="404"/>
    </location>
</feature>
<dbReference type="Gene3D" id="3.30.565.10">
    <property type="entry name" value="Histidine kinase-like ATPase, C-terminal domain"/>
    <property type="match status" value="1"/>
</dbReference>
<protein>
    <recommendedName>
        <fullName evidence="2">histidine kinase</fullName>
        <ecNumber evidence="2">2.7.13.3</ecNumber>
    </recommendedName>
</protein>
<dbReference type="RefSeq" id="WP_239136296.1">
    <property type="nucleotide sequence ID" value="NZ_BAAAVW010000021.1"/>
</dbReference>
<dbReference type="InterPro" id="IPR025828">
    <property type="entry name" value="Put_sensor_dom"/>
</dbReference>
<name>A0A919PTD3_9ACTN</name>
<evidence type="ECO:0000256" key="6">
    <source>
        <dbReference type="ARBA" id="ARBA00022777"/>
    </source>
</evidence>